<organism evidence="1">
    <name type="scientific">marine sediment metagenome</name>
    <dbReference type="NCBI Taxonomy" id="412755"/>
    <lineage>
        <taxon>unclassified sequences</taxon>
        <taxon>metagenomes</taxon>
        <taxon>ecological metagenomes</taxon>
    </lineage>
</organism>
<gene>
    <name evidence="1" type="ORF">S01H4_55118</name>
</gene>
<feature type="non-terminal residue" evidence="1">
    <location>
        <position position="1"/>
    </location>
</feature>
<accession>X1EAB0</accession>
<comment type="caution">
    <text evidence="1">The sequence shown here is derived from an EMBL/GenBank/DDBJ whole genome shotgun (WGS) entry which is preliminary data.</text>
</comment>
<sequence length="42" mass="4857">KLYVKGNKRVIFDTDLVSGRVGFREYGSEKALFRKVKVTTIH</sequence>
<proteinExistence type="predicted"/>
<dbReference type="AlphaFoldDB" id="X1EAB0"/>
<evidence type="ECO:0000313" key="1">
    <source>
        <dbReference type="EMBL" id="GAH17315.1"/>
    </source>
</evidence>
<protein>
    <submittedName>
        <fullName evidence="1">Uncharacterized protein</fullName>
    </submittedName>
</protein>
<name>X1EAB0_9ZZZZ</name>
<dbReference type="EMBL" id="BART01031779">
    <property type="protein sequence ID" value="GAH17315.1"/>
    <property type="molecule type" value="Genomic_DNA"/>
</dbReference>
<reference evidence="1" key="1">
    <citation type="journal article" date="2014" name="Front. Microbiol.">
        <title>High frequency of phylogenetically diverse reductive dehalogenase-homologous genes in deep subseafloor sedimentary metagenomes.</title>
        <authorList>
            <person name="Kawai M."/>
            <person name="Futagami T."/>
            <person name="Toyoda A."/>
            <person name="Takaki Y."/>
            <person name="Nishi S."/>
            <person name="Hori S."/>
            <person name="Arai W."/>
            <person name="Tsubouchi T."/>
            <person name="Morono Y."/>
            <person name="Uchiyama I."/>
            <person name="Ito T."/>
            <person name="Fujiyama A."/>
            <person name="Inagaki F."/>
            <person name="Takami H."/>
        </authorList>
    </citation>
    <scope>NUCLEOTIDE SEQUENCE</scope>
    <source>
        <strain evidence="1">Expedition CK06-06</strain>
    </source>
</reference>